<reference evidence="3" key="1">
    <citation type="submission" date="2023-03" db="EMBL/GenBank/DDBJ databases">
        <title>Actinoallomurus iriomotensis NBRC 103684.</title>
        <authorList>
            <person name="Ichikawa N."/>
            <person name="Sato H."/>
            <person name="Tonouchi N."/>
        </authorList>
    </citation>
    <scope>NUCLEOTIDE SEQUENCE</scope>
    <source>
        <strain evidence="3">NBRC 103684</strain>
    </source>
</reference>
<keyword evidence="2" id="KW-0812">Transmembrane</keyword>
<comment type="caution">
    <text evidence="3">The sequence shown here is derived from an EMBL/GenBank/DDBJ whole genome shotgun (WGS) entry which is preliminary data.</text>
</comment>
<evidence type="ECO:0000256" key="1">
    <source>
        <dbReference type="SAM" id="MobiDB-lite"/>
    </source>
</evidence>
<organism evidence="3 4">
    <name type="scientific">Actinoallomurus iriomotensis</name>
    <dbReference type="NCBI Taxonomy" id="478107"/>
    <lineage>
        <taxon>Bacteria</taxon>
        <taxon>Bacillati</taxon>
        <taxon>Actinomycetota</taxon>
        <taxon>Actinomycetes</taxon>
        <taxon>Streptosporangiales</taxon>
        <taxon>Thermomonosporaceae</taxon>
        <taxon>Actinoallomurus</taxon>
    </lineage>
</organism>
<evidence type="ECO:0000313" key="3">
    <source>
        <dbReference type="EMBL" id="GLY82207.1"/>
    </source>
</evidence>
<keyword evidence="2" id="KW-1133">Transmembrane helix</keyword>
<evidence type="ECO:0000313" key="4">
    <source>
        <dbReference type="Proteomes" id="UP001165074"/>
    </source>
</evidence>
<gene>
    <name evidence="3" type="ORF">Airi02_001390</name>
</gene>
<keyword evidence="2" id="KW-0472">Membrane</keyword>
<sequence>MAEKSTPAGKVTETASPERVKGSMGKVRQVPSPKKALQGSVMGALKLPGLRKVLHTLAFARLMKVLRAIVGFVGIRALPVVALILGGWLFRRSRRRR</sequence>
<name>A0A9W6VX28_9ACTN</name>
<keyword evidence="4" id="KW-1185">Reference proteome</keyword>
<dbReference type="AlphaFoldDB" id="A0A9W6VX28"/>
<feature type="transmembrane region" description="Helical" evidence="2">
    <location>
        <begin position="65"/>
        <end position="90"/>
    </location>
</feature>
<dbReference type="RefSeq" id="WP_285565808.1">
    <property type="nucleotide sequence ID" value="NZ_BSTK01000001.1"/>
</dbReference>
<feature type="region of interest" description="Disordered" evidence="1">
    <location>
        <begin position="1"/>
        <end position="32"/>
    </location>
</feature>
<dbReference type="EMBL" id="BSTK01000001">
    <property type="protein sequence ID" value="GLY82207.1"/>
    <property type="molecule type" value="Genomic_DNA"/>
</dbReference>
<evidence type="ECO:0000256" key="2">
    <source>
        <dbReference type="SAM" id="Phobius"/>
    </source>
</evidence>
<protein>
    <submittedName>
        <fullName evidence="3">Uncharacterized protein</fullName>
    </submittedName>
</protein>
<dbReference type="Proteomes" id="UP001165074">
    <property type="component" value="Unassembled WGS sequence"/>
</dbReference>
<accession>A0A9W6VX28</accession>
<proteinExistence type="predicted"/>